<dbReference type="SMART" id="SM00855">
    <property type="entry name" value="PGAM"/>
    <property type="match status" value="1"/>
</dbReference>
<gene>
    <name evidence="2" type="ORF">IWZ03DRAFT_365432</name>
</gene>
<dbReference type="InterPro" id="IPR029033">
    <property type="entry name" value="His_PPase_superfam"/>
</dbReference>
<sequence length="664" mass="72296">MPRSPAVIIIARHGARLDAADKTWHLTSPTPYDPPLTYGGWSQSRALGTRIASILDARQEADEEYGGHSRSHSLDRNIAEPGPSSKKKPRKYKVVVHSSPFIRCVQTSVAICSGIAQFQKGSSNAPSPNLSRSNSPHRRRATLATANGRNSPDPKLIPEAEDNPTRNVLGKALLKKEIEKTTLRIDAFLGEWLSPDYYESITPPPPSNMMVASAKADLLRRSDFVDFRPNSRSGNFPGGWGSEASNHGRGGSLSALGSLAQALPLRDRAGSQDSASSHTSRKRAAPIPAPSKLDKGTYSAPIPSYAISPAEPIPRGFVAHARDACVDIDYQWDSMREPQEWGDGGELPEEWSSMHKRFRRGLTKMVEWYKTHGAAGHPEDAVVETHDEHEEEEDEQLVLVLVTHGAGCNALIGALTNQPVLLDVGMASLTMAVRKDAPEQGDSMSPTTQNFPPLGRQISGGQARLSDEYDMVLVASAEHLRMGADPARLGPMPAPQAMSQFGDRRYSVNAVGGDGVGEPARRTSSSLGSIRRNSTIHNLTRSYTPSPGRSTPESPTFAPSSGLWSKRIKQDDSASTGTNTPNTDYSLNDQDRKTKENDKIKEQGKVEEKESNEMAEAVDDVKELPPKIGRSMSQHGLWGSLPTGARNERVPGPKRRWTIDQREG</sequence>
<dbReference type="InterPro" id="IPR013078">
    <property type="entry name" value="His_Pase_superF_clade-1"/>
</dbReference>
<comment type="caution">
    <text evidence="2">The sequence shown here is derived from an EMBL/GenBank/DDBJ whole genome shotgun (WGS) entry which is preliminary data.</text>
</comment>
<evidence type="ECO:0008006" key="4">
    <source>
        <dbReference type="Google" id="ProtNLM"/>
    </source>
</evidence>
<feature type="region of interest" description="Disordered" evidence="1">
    <location>
        <begin position="119"/>
        <end position="163"/>
    </location>
</feature>
<evidence type="ECO:0000256" key="1">
    <source>
        <dbReference type="SAM" id="MobiDB-lite"/>
    </source>
</evidence>
<accession>A0ABR1KY28</accession>
<feature type="region of interest" description="Disordered" evidence="1">
    <location>
        <begin position="227"/>
        <end position="253"/>
    </location>
</feature>
<feature type="region of interest" description="Disordered" evidence="1">
    <location>
        <begin position="509"/>
        <end position="664"/>
    </location>
</feature>
<dbReference type="SUPFAM" id="SSF53254">
    <property type="entry name" value="Phosphoglycerate mutase-like"/>
    <property type="match status" value="1"/>
</dbReference>
<dbReference type="PANTHER" id="PTHR16469:SF27">
    <property type="entry name" value="UBIQUITIN-ASSOCIATED AND SH3 DOMAIN-CONTAINING BA-RELATED"/>
    <property type="match status" value="1"/>
</dbReference>
<feature type="compositionally biased region" description="Polar residues" evidence="1">
    <location>
        <begin position="573"/>
        <end position="588"/>
    </location>
</feature>
<name>A0ABR1KY28_9PEZI</name>
<protein>
    <recommendedName>
        <fullName evidence="4">Phosphoglycerate mutase</fullName>
    </recommendedName>
</protein>
<evidence type="ECO:0000313" key="3">
    <source>
        <dbReference type="Proteomes" id="UP001363622"/>
    </source>
</evidence>
<dbReference type="EMBL" id="JBBPHU010000001">
    <property type="protein sequence ID" value="KAK7523759.1"/>
    <property type="molecule type" value="Genomic_DNA"/>
</dbReference>
<proteinExistence type="predicted"/>
<feature type="compositionally biased region" description="Basic and acidic residues" evidence="1">
    <location>
        <begin position="646"/>
        <end position="664"/>
    </location>
</feature>
<evidence type="ECO:0000313" key="2">
    <source>
        <dbReference type="EMBL" id="KAK7523759.1"/>
    </source>
</evidence>
<dbReference type="InterPro" id="IPR051710">
    <property type="entry name" value="Phosphatase_SH3-domain"/>
</dbReference>
<organism evidence="2 3">
    <name type="scientific">Phyllosticta citriasiana</name>
    <dbReference type="NCBI Taxonomy" id="595635"/>
    <lineage>
        <taxon>Eukaryota</taxon>
        <taxon>Fungi</taxon>
        <taxon>Dikarya</taxon>
        <taxon>Ascomycota</taxon>
        <taxon>Pezizomycotina</taxon>
        <taxon>Dothideomycetes</taxon>
        <taxon>Dothideomycetes incertae sedis</taxon>
        <taxon>Botryosphaeriales</taxon>
        <taxon>Phyllostictaceae</taxon>
        <taxon>Phyllosticta</taxon>
    </lineage>
</organism>
<dbReference type="PANTHER" id="PTHR16469">
    <property type="entry name" value="UBIQUITIN-ASSOCIATED AND SH3 DOMAIN-CONTAINING BA-RELATED"/>
    <property type="match status" value="1"/>
</dbReference>
<dbReference type="Gene3D" id="3.40.50.1240">
    <property type="entry name" value="Phosphoglycerate mutase-like"/>
    <property type="match status" value="2"/>
</dbReference>
<feature type="compositionally biased region" description="Basic and acidic residues" evidence="1">
    <location>
        <begin position="589"/>
        <end position="612"/>
    </location>
</feature>
<reference evidence="2 3" key="1">
    <citation type="submission" date="2024-04" db="EMBL/GenBank/DDBJ databases">
        <title>Phyllosticta paracitricarpa is synonymous to the EU quarantine fungus P. citricarpa based on phylogenomic analyses.</title>
        <authorList>
            <consortium name="Lawrence Berkeley National Laboratory"/>
            <person name="Van Ingen-Buijs V.A."/>
            <person name="Van Westerhoven A.C."/>
            <person name="Haridas S."/>
            <person name="Skiadas P."/>
            <person name="Martin F."/>
            <person name="Groenewald J.Z."/>
            <person name="Crous P.W."/>
            <person name="Seidl M.F."/>
        </authorList>
    </citation>
    <scope>NUCLEOTIDE SEQUENCE [LARGE SCALE GENOMIC DNA]</scope>
    <source>
        <strain evidence="2 3">CBS 123371</strain>
    </source>
</reference>
<dbReference type="Proteomes" id="UP001363622">
    <property type="component" value="Unassembled WGS sequence"/>
</dbReference>
<feature type="compositionally biased region" description="Polar residues" evidence="1">
    <location>
        <begin position="522"/>
        <end position="563"/>
    </location>
</feature>
<keyword evidence="3" id="KW-1185">Reference proteome</keyword>
<feature type="compositionally biased region" description="Polar residues" evidence="1">
    <location>
        <begin position="119"/>
        <end position="134"/>
    </location>
</feature>
<feature type="region of interest" description="Disordered" evidence="1">
    <location>
        <begin position="60"/>
        <end position="91"/>
    </location>
</feature>
<feature type="region of interest" description="Disordered" evidence="1">
    <location>
        <begin position="266"/>
        <end position="298"/>
    </location>
</feature>